<dbReference type="InterPro" id="IPR003812">
    <property type="entry name" value="Fido"/>
</dbReference>
<accession>A0A501W500</accession>
<proteinExistence type="predicted"/>
<protein>
    <recommendedName>
        <fullName evidence="1">Fido domain-containing protein</fullName>
    </recommendedName>
</protein>
<organism evidence="2 3">
    <name type="scientific">Pontibacter mangrovi</name>
    <dbReference type="NCBI Taxonomy" id="2589816"/>
    <lineage>
        <taxon>Bacteria</taxon>
        <taxon>Pseudomonadati</taxon>
        <taxon>Bacteroidota</taxon>
        <taxon>Cytophagia</taxon>
        <taxon>Cytophagales</taxon>
        <taxon>Hymenobacteraceae</taxon>
        <taxon>Pontibacter</taxon>
    </lineage>
</organism>
<name>A0A501W500_9BACT</name>
<dbReference type="RefSeq" id="WP_140621219.1">
    <property type="nucleotide sequence ID" value="NZ_VFRQ01000004.1"/>
</dbReference>
<feature type="domain" description="Fido" evidence="1">
    <location>
        <begin position="9"/>
        <end position="41"/>
    </location>
</feature>
<dbReference type="Proteomes" id="UP000316727">
    <property type="component" value="Unassembled WGS sequence"/>
</dbReference>
<dbReference type="AlphaFoldDB" id="A0A501W500"/>
<dbReference type="SUPFAM" id="SSF140931">
    <property type="entry name" value="Fic-like"/>
    <property type="match status" value="1"/>
</dbReference>
<dbReference type="InterPro" id="IPR036597">
    <property type="entry name" value="Fido-like_dom_sf"/>
</dbReference>
<dbReference type="Pfam" id="PF02661">
    <property type="entry name" value="Fic"/>
    <property type="match status" value="1"/>
</dbReference>
<reference evidence="2 3" key="1">
    <citation type="submission" date="2019-06" db="EMBL/GenBank/DDBJ databases">
        <title>A novel bacterium of genus Pontibacter, isolated from marine sediment.</title>
        <authorList>
            <person name="Huang H."/>
            <person name="Mo K."/>
            <person name="Hu Y."/>
        </authorList>
    </citation>
    <scope>NUCLEOTIDE SEQUENCE [LARGE SCALE GENOMIC DNA]</scope>
    <source>
        <strain evidence="2 3">HB172049</strain>
    </source>
</reference>
<evidence type="ECO:0000259" key="1">
    <source>
        <dbReference type="Pfam" id="PF02661"/>
    </source>
</evidence>
<comment type="caution">
    <text evidence="2">The sequence shown here is derived from an EMBL/GenBank/DDBJ whole genome shotgun (WGS) entry which is preliminary data.</text>
</comment>
<sequence>MTAGKTIKKLTVRSAVVHMFFENLHLFADGNGNIGCALAERLSPKLWALWSCLASPAP</sequence>
<evidence type="ECO:0000313" key="3">
    <source>
        <dbReference type="Proteomes" id="UP000316727"/>
    </source>
</evidence>
<gene>
    <name evidence="2" type="ORF">FJM65_09255</name>
</gene>
<dbReference type="EMBL" id="VFRQ01000004">
    <property type="protein sequence ID" value="TPE44328.1"/>
    <property type="molecule type" value="Genomic_DNA"/>
</dbReference>
<dbReference type="OrthoDB" id="9813719at2"/>
<evidence type="ECO:0000313" key="2">
    <source>
        <dbReference type="EMBL" id="TPE44328.1"/>
    </source>
</evidence>
<keyword evidence="3" id="KW-1185">Reference proteome</keyword>